<comment type="caution">
    <text evidence="1">The sequence shown here is derived from an EMBL/GenBank/DDBJ whole genome shotgun (WGS) entry which is preliminary data.</text>
</comment>
<keyword evidence="2" id="KW-1185">Reference proteome</keyword>
<dbReference type="AlphaFoldDB" id="A0A084UEP0"/>
<reference evidence="1 2" key="1">
    <citation type="submission" date="2014-05" db="EMBL/GenBank/DDBJ databases">
        <title>Draft Genome Sequence of Nitratireductor basaltis Strain UMTGB225, A Marine Bacterium Isolated from Green Barrel Tunicate.</title>
        <authorList>
            <person name="Gan H.Y."/>
        </authorList>
    </citation>
    <scope>NUCLEOTIDE SEQUENCE [LARGE SCALE GENOMIC DNA]</scope>
    <source>
        <strain evidence="1 2">UMTGB225</strain>
    </source>
</reference>
<accession>A0A084UEP0</accession>
<evidence type="ECO:0000313" key="2">
    <source>
        <dbReference type="Proteomes" id="UP000053675"/>
    </source>
</evidence>
<protein>
    <submittedName>
        <fullName evidence="1">Uncharacterized protein</fullName>
    </submittedName>
</protein>
<evidence type="ECO:0000313" key="1">
    <source>
        <dbReference type="EMBL" id="KFB11426.1"/>
    </source>
</evidence>
<name>A0A084UEP0_9HYPH</name>
<organism evidence="1 2">
    <name type="scientific">Nitratireductor basaltis</name>
    <dbReference type="NCBI Taxonomy" id="472175"/>
    <lineage>
        <taxon>Bacteria</taxon>
        <taxon>Pseudomonadati</taxon>
        <taxon>Pseudomonadota</taxon>
        <taxon>Alphaproteobacteria</taxon>
        <taxon>Hyphomicrobiales</taxon>
        <taxon>Phyllobacteriaceae</taxon>
        <taxon>Nitratireductor</taxon>
    </lineage>
</organism>
<sequence>MKARWWALSMDQFFYQFRKFADYLFGLLLRCARMYHA</sequence>
<gene>
    <name evidence="1" type="ORF">EL18_02474</name>
</gene>
<dbReference type="STRING" id="472175.EL18_02474"/>
<proteinExistence type="predicted"/>
<dbReference type="PATRIC" id="fig|472175.3.peg.2467"/>
<dbReference type="EMBL" id="JMQM01000001">
    <property type="protein sequence ID" value="KFB11426.1"/>
    <property type="molecule type" value="Genomic_DNA"/>
</dbReference>
<dbReference type="Proteomes" id="UP000053675">
    <property type="component" value="Unassembled WGS sequence"/>
</dbReference>